<evidence type="ECO:0000313" key="2">
    <source>
        <dbReference type="Proteomes" id="UP000728185"/>
    </source>
</evidence>
<accession>A0A8E0VN27</accession>
<sequence length="54" mass="6269">MNRTRTIVMEPLMISIPKRTPLNQPTAAGWHLQLTKMPVLITRRTEKTVQGRQK</sequence>
<dbReference type="AlphaFoldDB" id="A0A8E0VN27"/>
<dbReference type="EMBL" id="LUCM01004004">
    <property type="protein sequence ID" value="KAA0194980.1"/>
    <property type="molecule type" value="Genomic_DNA"/>
</dbReference>
<reference evidence="1" key="1">
    <citation type="submission" date="2019-05" db="EMBL/GenBank/DDBJ databases">
        <title>Annotation for the trematode Fasciolopsis buski.</title>
        <authorList>
            <person name="Choi Y.-J."/>
        </authorList>
    </citation>
    <scope>NUCLEOTIDE SEQUENCE</scope>
    <source>
        <strain evidence="1">HT</strain>
        <tissue evidence="1">Whole worm</tissue>
    </source>
</reference>
<evidence type="ECO:0000313" key="1">
    <source>
        <dbReference type="EMBL" id="KAA0194980.1"/>
    </source>
</evidence>
<gene>
    <name evidence="1" type="ORF">FBUS_09969</name>
</gene>
<protein>
    <submittedName>
        <fullName evidence="1">Uncharacterized protein</fullName>
    </submittedName>
</protein>
<keyword evidence="2" id="KW-1185">Reference proteome</keyword>
<organism evidence="1 2">
    <name type="scientific">Fasciolopsis buskii</name>
    <dbReference type="NCBI Taxonomy" id="27845"/>
    <lineage>
        <taxon>Eukaryota</taxon>
        <taxon>Metazoa</taxon>
        <taxon>Spiralia</taxon>
        <taxon>Lophotrochozoa</taxon>
        <taxon>Platyhelminthes</taxon>
        <taxon>Trematoda</taxon>
        <taxon>Digenea</taxon>
        <taxon>Plagiorchiida</taxon>
        <taxon>Echinostomata</taxon>
        <taxon>Echinostomatoidea</taxon>
        <taxon>Fasciolidae</taxon>
        <taxon>Fasciolopsis</taxon>
    </lineage>
</organism>
<proteinExistence type="predicted"/>
<name>A0A8E0VN27_9TREM</name>
<dbReference type="Proteomes" id="UP000728185">
    <property type="component" value="Unassembled WGS sequence"/>
</dbReference>
<comment type="caution">
    <text evidence="1">The sequence shown here is derived from an EMBL/GenBank/DDBJ whole genome shotgun (WGS) entry which is preliminary data.</text>
</comment>